<dbReference type="OrthoDB" id="1522859at2"/>
<dbReference type="Proteomes" id="UP000321621">
    <property type="component" value="Unassembled WGS sequence"/>
</dbReference>
<protein>
    <recommendedName>
        <fullName evidence="3">Peptidase M56 domain-containing protein</fullName>
    </recommendedName>
</protein>
<name>A0A3A1NIM7_9FLAO</name>
<reference evidence="4 6" key="1">
    <citation type="submission" date="2018-08" db="EMBL/GenBank/DDBJ databases">
        <title>Proposal of Muricauda 72 sp.nov. and Muricauda NH166 sp.nov., isolated from seawater.</title>
        <authorList>
            <person name="Cheng H."/>
            <person name="Wu Y.-H."/>
            <person name="Guo L.-L."/>
            <person name="Xu X.-W."/>
        </authorList>
    </citation>
    <scope>NUCLEOTIDE SEQUENCE [LARGE SCALE GENOMIC DNA]</scope>
    <source>
        <strain evidence="4 6">72</strain>
    </source>
</reference>
<comment type="caution">
    <text evidence="4">The sequence shown here is derived from an EMBL/GenBank/DDBJ whole genome shotgun (WGS) entry which is preliminary data.</text>
</comment>
<evidence type="ECO:0000313" key="6">
    <source>
        <dbReference type="Proteomes" id="UP000266691"/>
    </source>
</evidence>
<dbReference type="Pfam" id="PF05569">
    <property type="entry name" value="Peptidase_M56"/>
    <property type="match status" value="1"/>
</dbReference>
<keyword evidence="7" id="KW-1185">Reference proteome</keyword>
<dbReference type="AlphaFoldDB" id="A0A3A1NIM7"/>
<evidence type="ECO:0000313" key="7">
    <source>
        <dbReference type="Proteomes" id="UP000321621"/>
    </source>
</evidence>
<dbReference type="PANTHER" id="PTHR34978:SF3">
    <property type="entry name" value="SLR0241 PROTEIN"/>
    <property type="match status" value="1"/>
</dbReference>
<feature type="transmembrane region" description="Helical" evidence="2">
    <location>
        <begin position="34"/>
        <end position="52"/>
    </location>
</feature>
<evidence type="ECO:0000256" key="1">
    <source>
        <dbReference type="SAM" id="MobiDB-lite"/>
    </source>
</evidence>
<feature type="compositionally biased region" description="Pro residues" evidence="1">
    <location>
        <begin position="674"/>
        <end position="689"/>
    </location>
</feature>
<feature type="transmembrane region" description="Helical" evidence="2">
    <location>
        <begin position="91"/>
        <end position="109"/>
    </location>
</feature>
<gene>
    <name evidence="4" type="ORF">D2V05_16000</name>
    <name evidence="5" type="ORF">FQ017_15860</name>
</gene>
<sequence length="812" mass="91698">MLVFLLKSTACLVIFLAFYKLVLEKESIHQFKRFFLLGALITSFLIPAVVFTEYVEMAQQTTQTTSPITGQISDTVTGQVVTEEPYFDWEIGLWMVYVLGVIGFGVRFLRNLAQITLRIRKNPKFKENFITRVLLRQSLPPHTFFNYIFLNQKQFEEKHIPQEVILHEETHAKQRHSLDILLIELAQVILWFNPIIYLFKSSIKLNHEFLADRAVIKGSNDHHSQYQNTILSYLSHGSFEQYQSTGIANAINYSSIKKRFTVMKTNTSRKSFVLRSLLVLPLTALLLLGFSETEKVPVVKNVGSETSIYPKSSNLNAVESLSPRSIELAGLVVDSETLLPLENATILGNDGQILSKTDNRGYYTVELEVSNPGEIYFDFSVVKEGYNSIAQKEHWGDLQGNISSAMYFAMRQKKSSAKELSSLVTNPKNLDYETILTSYNQVKEDFEFHKKMDEAKKGNQNIFMQVEGQYYLVSDSWIKLNSKDDLVMVDGKTLLPAFKLNKTIKRNQITGMTPLEKGQGAGFAIYTVSAQKAIDFIEIYINNNGKLLFQGKIVPLEDLKQTLSKVNEHLSFDQRKKIVRSVIHVEAKTPKDVIQQVDKILAEYGAATINIVGPETSPQSSASREEMKEYNALAKKYNEMDRNHMYIQKQEVMRLKEIYGKMSKKQQEDAEPFPNFPPPPPAPDAPEPPKNVSDTEYASNQIQKIIDTNDPYDVVGGNIAQPASPIAPTNVNDINIYNPSSPPAPPEPKSPMEHIKEMAAKGATFMHNGKEITAKEAIKVLENNKSINIDTRGSDSGKPIVKLSTEPIVIEN</sequence>
<evidence type="ECO:0000259" key="3">
    <source>
        <dbReference type="Pfam" id="PF05569"/>
    </source>
</evidence>
<dbReference type="InterPro" id="IPR052173">
    <property type="entry name" value="Beta-lactam_resp_regulator"/>
</dbReference>
<evidence type="ECO:0000256" key="2">
    <source>
        <dbReference type="SAM" id="Phobius"/>
    </source>
</evidence>
<reference evidence="5 7" key="2">
    <citation type="submission" date="2019-07" db="EMBL/GenBank/DDBJ databases">
        <title>Draft genome of two Muricauda strains isolated from deep sea.</title>
        <authorList>
            <person name="Sun C."/>
        </authorList>
    </citation>
    <scope>NUCLEOTIDE SEQUENCE [LARGE SCALE GENOMIC DNA]</scope>
    <source>
        <strain evidence="5 7">72</strain>
    </source>
</reference>
<proteinExistence type="predicted"/>
<dbReference type="PANTHER" id="PTHR34978">
    <property type="entry name" value="POSSIBLE SENSOR-TRANSDUCER PROTEIN BLAR"/>
    <property type="match status" value="1"/>
</dbReference>
<evidence type="ECO:0000313" key="5">
    <source>
        <dbReference type="EMBL" id="TXJ92305.1"/>
    </source>
</evidence>
<feature type="region of interest" description="Disordered" evidence="1">
    <location>
        <begin position="662"/>
        <end position="694"/>
    </location>
</feature>
<accession>A0A3A1NIM7</accession>
<dbReference type="CDD" id="cd07341">
    <property type="entry name" value="M56_BlaR1_MecR1_like"/>
    <property type="match status" value="1"/>
</dbReference>
<keyword evidence="2" id="KW-0472">Membrane</keyword>
<dbReference type="InterPro" id="IPR008756">
    <property type="entry name" value="Peptidase_M56"/>
</dbReference>
<keyword evidence="2" id="KW-0812">Transmembrane</keyword>
<dbReference type="Proteomes" id="UP000266691">
    <property type="component" value="Unassembled WGS sequence"/>
</dbReference>
<dbReference type="EMBL" id="VNWK01000033">
    <property type="protein sequence ID" value="TXJ92305.1"/>
    <property type="molecule type" value="Genomic_DNA"/>
</dbReference>
<keyword evidence="2" id="KW-1133">Transmembrane helix</keyword>
<dbReference type="RefSeq" id="WP_119648564.1">
    <property type="nucleotide sequence ID" value="NZ_QXFI01000033.1"/>
</dbReference>
<feature type="transmembrane region" description="Helical" evidence="2">
    <location>
        <begin position="272"/>
        <end position="290"/>
    </location>
</feature>
<organism evidence="4 6">
    <name type="scientific">Flagellimonas pelagia</name>
    <dbReference type="NCBI Taxonomy" id="2306998"/>
    <lineage>
        <taxon>Bacteria</taxon>
        <taxon>Pseudomonadati</taxon>
        <taxon>Bacteroidota</taxon>
        <taxon>Flavobacteriia</taxon>
        <taxon>Flavobacteriales</taxon>
        <taxon>Flavobacteriaceae</taxon>
        <taxon>Flagellimonas</taxon>
    </lineage>
</organism>
<evidence type="ECO:0000313" key="4">
    <source>
        <dbReference type="EMBL" id="RIV43103.1"/>
    </source>
</evidence>
<feature type="transmembrane region" description="Helical" evidence="2">
    <location>
        <begin position="6"/>
        <end position="22"/>
    </location>
</feature>
<dbReference type="EMBL" id="QXFI01000033">
    <property type="protein sequence ID" value="RIV43103.1"/>
    <property type="molecule type" value="Genomic_DNA"/>
</dbReference>
<feature type="domain" description="Peptidase M56" evidence="3">
    <location>
        <begin position="162"/>
        <end position="262"/>
    </location>
</feature>